<comment type="subcellular location">
    <subcellularLocation>
        <location evidence="2">Nucleus</location>
    </subcellularLocation>
</comment>
<keyword evidence="2" id="KW-0539">Nucleus</keyword>
<keyword evidence="5" id="KW-1185">Reference proteome</keyword>
<dbReference type="InParanoid" id="A0A2K2A3A0"/>
<dbReference type="InterPro" id="IPR003311">
    <property type="entry name" value="AUX_IAA"/>
</dbReference>
<protein>
    <recommendedName>
        <fullName evidence="2">Auxin-responsive protein</fullName>
    </recommendedName>
</protein>
<evidence type="ECO:0000313" key="5">
    <source>
        <dbReference type="Proteomes" id="UP000006729"/>
    </source>
</evidence>
<evidence type="ECO:0000259" key="3">
    <source>
        <dbReference type="Pfam" id="PF02309"/>
    </source>
</evidence>
<comment type="function">
    <text evidence="1">Aux/IAA proteins are short-lived transcriptional factors that function as repressors of early auxin response genes at low auxin concentrations. Repression is thought to result from the interaction with auxin response factors (ARFs), proteins that bind to the auxin-responsive promoter element (AuxRE). Formation of heterodimers with ARF proteins may alter their ability to modulate early auxin response genes expression.</text>
</comment>
<keyword evidence="2" id="KW-0805">Transcription regulation</keyword>
<keyword evidence="2" id="KW-0927">Auxin signaling pathway</keyword>
<dbReference type="InterPro" id="IPR033389">
    <property type="entry name" value="AUX/IAA_dom"/>
</dbReference>
<evidence type="ECO:0000256" key="2">
    <source>
        <dbReference type="RuleBase" id="RU004549"/>
    </source>
</evidence>
<accession>A0A2K2A3A0</accession>
<dbReference type="PANTHER" id="PTHR31734">
    <property type="entry name" value="AUXIN-RESPONSIVE PROTEIN IAA17"/>
    <property type="match status" value="1"/>
</dbReference>
<dbReference type="STRING" id="3694.A0A2K2A3A0"/>
<feature type="domain" description="AUX/IAA" evidence="3">
    <location>
        <begin position="50"/>
        <end position="109"/>
    </location>
</feature>
<dbReference type="GO" id="GO:0005634">
    <property type="term" value="C:nucleus"/>
    <property type="evidence" value="ECO:0007669"/>
    <property type="project" value="UniProtKB-SubCell"/>
</dbReference>
<keyword evidence="2" id="KW-0804">Transcription</keyword>
<organism evidence="4 5">
    <name type="scientific">Populus trichocarpa</name>
    <name type="common">Western balsam poplar</name>
    <name type="synonym">Populus balsamifera subsp. trichocarpa</name>
    <dbReference type="NCBI Taxonomy" id="3694"/>
    <lineage>
        <taxon>Eukaryota</taxon>
        <taxon>Viridiplantae</taxon>
        <taxon>Streptophyta</taxon>
        <taxon>Embryophyta</taxon>
        <taxon>Tracheophyta</taxon>
        <taxon>Spermatophyta</taxon>
        <taxon>Magnoliopsida</taxon>
        <taxon>eudicotyledons</taxon>
        <taxon>Gunneridae</taxon>
        <taxon>Pentapetalae</taxon>
        <taxon>rosids</taxon>
        <taxon>fabids</taxon>
        <taxon>Malpighiales</taxon>
        <taxon>Salicaceae</taxon>
        <taxon>Saliceae</taxon>
        <taxon>Populus</taxon>
    </lineage>
</organism>
<evidence type="ECO:0000313" key="4">
    <source>
        <dbReference type="EMBL" id="PNT31997.1"/>
    </source>
</evidence>
<gene>
    <name evidence="4" type="ORF">POPTR_006G161200</name>
</gene>
<dbReference type="Gene3D" id="3.10.20.90">
    <property type="entry name" value="Phosphatidylinositol 3-kinase Catalytic Subunit, Chain A, domain 1"/>
    <property type="match status" value="1"/>
</dbReference>
<proteinExistence type="inferred from homology"/>
<comment type="similarity">
    <text evidence="2">Belongs to the Aux/IAA family.</text>
</comment>
<dbReference type="AlphaFoldDB" id="A0A2K2A3A0"/>
<dbReference type="PANTHER" id="PTHR31734:SF226">
    <property type="entry name" value="AUXIN-RESPONSIVE PROTEIN IAA17"/>
    <property type="match status" value="1"/>
</dbReference>
<evidence type="ECO:0000256" key="1">
    <source>
        <dbReference type="ARBA" id="ARBA00025283"/>
    </source>
</evidence>
<feature type="domain" description="AUX/IAA" evidence="3">
    <location>
        <begin position="6"/>
        <end position="47"/>
    </location>
</feature>
<name>A0A2K2A3A0_POPTR</name>
<dbReference type="EMBL" id="CM009295">
    <property type="protein sequence ID" value="PNT31997.1"/>
    <property type="molecule type" value="Genomic_DNA"/>
</dbReference>
<keyword evidence="2" id="KW-0678">Repressor</keyword>
<dbReference type="SUPFAM" id="SSF54277">
    <property type="entry name" value="CAD &amp; PB1 domains"/>
    <property type="match status" value="1"/>
</dbReference>
<reference evidence="4 5" key="1">
    <citation type="journal article" date="2006" name="Science">
        <title>The genome of black cottonwood, Populus trichocarpa (Torr. &amp; Gray).</title>
        <authorList>
            <person name="Tuskan G.A."/>
            <person name="Difazio S."/>
            <person name="Jansson S."/>
            <person name="Bohlmann J."/>
            <person name="Grigoriev I."/>
            <person name="Hellsten U."/>
            <person name="Putnam N."/>
            <person name="Ralph S."/>
            <person name="Rombauts S."/>
            <person name="Salamov A."/>
            <person name="Schein J."/>
            <person name="Sterck L."/>
            <person name="Aerts A."/>
            <person name="Bhalerao R.R."/>
            <person name="Bhalerao R.P."/>
            <person name="Blaudez D."/>
            <person name="Boerjan W."/>
            <person name="Brun A."/>
            <person name="Brunner A."/>
            <person name="Busov V."/>
            <person name="Campbell M."/>
            <person name="Carlson J."/>
            <person name="Chalot M."/>
            <person name="Chapman J."/>
            <person name="Chen G.L."/>
            <person name="Cooper D."/>
            <person name="Coutinho P.M."/>
            <person name="Couturier J."/>
            <person name="Covert S."/>
            <person name="Cronk Q."/>
            <person name="Cunningham R."/>
            <person name="Davis J."/>
            <person name="Degroeve S."/>
            <person name="Dejardin A."/>
            <person name="Depamphilis C."/>
            <person name="Detter J."/>
            <person name="Dirks B."/>
            <person name="Dubchak I."/>
            <person name="Duplessis S."/>
            <person name="Ehlting J."/>
            <person name="Ellis B."/>
            <person name="Gendler K."/>
            <person name="Goodstein D."/>
            <person name="Gribskov M."/>
            <person name="Grimwood J."/>
            <person name="Groover A."/>
            <person name="Gunter L."/>
            <person name="Hamberger B."/>
            <person name="Heinze B."/>
            <person name="Helariutta Y."/>
            <person name="Henrissat B."/>
            <person name="Holligan D."/>
            <person name="Holt R."/>
            <person name="Huang W."/>
            <person name="Islam-Faridi N."/>
            <person name="Jones S."/>
            <person name="Jones-Rhoades M."/>
            <person name="Jorgensen R."/>
            <person name="Joshi C."/>
            <person name="Kangasjarvi J."/>
            <person name="Karlsson J."/>
            <person name="Kelleher C."/>
            <person name="Kirkpatrick R."/>
            <person name="Kirst M."/>
            <person name="Kohler A."/>
            <person name="Kalluri U."/>
            <person name="Larimer F."/>
            <person name="Leebens-Mack J."/>
            <person name="Leple J.C."/>
            <person name="Locascio P."/>
            <person name="Lou Y."/>
            <person name="Lucas S."/>
            <person name="Martin F."/>
            <person name="Montanini B."/>
            <person name="Napoli C."/>
            <person name="Nelson D.R."/>
            <person name="Nelson C."/>
            <person name="Nieminen K."/>
            <person name="Nilsson O."/>
            <person name="Pereda V."/>
            <person name="Peter G."/>
            <person name="Philippe R."/>
            <person name="Pilate G."/>
            <person name="Poliakov A."/>
            <person name="Razumovskaya J."/>
            <person name="Richardson P."/>
            <person name="Rinaldi C."/>
            <person name="Ritland K."/>
            <person name="Rouze P."/>
            <person name="Ryaboy D."/>
            <person name="Schmutz J."/>
            <person name="Schrader J."/>
            <person name="Segerman B."/>
            <person name="Shin H."/>
            <person name="Siddiqui A."/>
            <person name="Sterky F."/>
            <person name="Terry A."/>
            <person name="Tsai C.J."/>
            <person name="Uberbacher E."/>
            <person name="Unneberg P."/>
            <person name="Vahala J."/>
            <person name="Wall K."/>
            <person name="Wessler S."/>
            <person name="Yang G."/>
            <person name="Yin T."/>
            <person name="Douglas C."/>
            <person name="Marra M."/>
            <person name="Sandberg G."/>
            <person name="Van de Peer Y."/>
            <person name="Rokhsar D."/>
        </authorList>
    </citation>
    <scope>NUCLEOTIDE SEQUENCE [LARGE SCALE GENOMIC DNA]</scope>
    <source>
        <strain evidence="5">cv. Nisqually</strain>
    </source>
</reference>
<dbReference type="Proteomes" id="UP000006729">
    <property type="component" value="Chromosome 6"/>
</dbReference>
<sequence length="118" mass="13295">MSCVCRAQVVGWPPIRSFRKNTMASHLSKNDDGAEVKSGSGCLYVKFLAQDGLSESRLMDLLHGSEYVLTYEDKDNDWMLVGDVPWMFTDSCRRLRIMKGSEAIGLAPRAMEKCKSRN</sequence>
<dbReference type="Pfam" id="PF02309">
    <property type="entry name" value="AUX_IAA"/>
    <property type="match status" value="2"/>
</dbReference>
<dbReference type="GO" id="GO:0009734">
    <property type="term" value="P:auxin-activated signaling pathway"/>
    <property type="evidence" value="ECO:0007669"/>
    <property type="project" value="UniProtKB-UniRule"/>
</dbReference>
<dbReference type="GO" id="GO:0006355">
    <property type="term" value="P:regulation of DNA-templated transcription"/>
    <property type="evidence" value="ECO:0007669"/>
    <property type="project" value="InterPro"/>
</dbReference>
<comment type="subunit">
    <text evidence="2">Homodimers and heterodimers.</text>
</comment>